<keyword evidence="4" id="KW-0862">Zinc</keyword>
<dbReference type="GO" id="GO:0046983">
    <property type="term" value="F:protein dimerization activity"/>
    <property type="evidence" value="ECO:0007669"/>
    <property type="project" value="InterPro"/>
</dbReference>
<reference evidence="8 9" key="1">
    <citation type="submission" date="2019-01" db="EMBL/GenBank/DDBJ databases">
        <title>Draft Genome and Complete Hox-Cluster Characterization of the Sterlet Sturgeon (Acipenser ruthenus).</title>
        <authorList>
            <person name="Wei Q."/>
        </authorList>
    </citation>
    <scope>NUCLEOTIDE SEQUENCE [LARGE SCALE GENOMIC DNA]</scope>
    <source>
        <strain evidence="8">WHYD16114868_AA</strain>
        <tissue evidence="8">Blood</tissue>
    </source>
</reference>
<dbReference type="EMBL" id="SCEB01214594">
    <property type="protein sequence ID" value="RXM34351.1"/>
    <property type="molecule type" value="Genomic_DNA"/>
</dbReference>
<comment type="subcellular location">
    <subcellularLocation>
        <location evidence="1">Nucleus</location>
    </subcellularLocation>
</comment>
<keyword evidence="3" id="KW-0863">Zinc-finger</keyword>
<evidence type="ECO:0000259" key="7">
    <source>
        <dbReference type="Pfam" id="PF05699"/>
    </source>
</evidence>
<evidence type="ECO:0000313" key="8">
    <source>
        <dbReference type="EMBL" id="RXM34351.1"/>
    </source>
</evidence>
<evidence type="ECO:0000256" key="4">
    <source>
        <dbReference type="ARBA" id="ARBA00022833"/>
    </source>
</evidence>
<comment type="caution">
    <text evidence="8">The sequence shown here is derived from an EMBL/GenBank/DDBJ whole genome shotgun (WGS) entry which is preliminary data.</text>
</comment>
<evidence type="ECO:0000256" key="3">
    <source>
        <dbReference type="ARBA" id="ARBA00022771"/>
    </source>
</evidence>
<keyword evidence="5" id="KW-0539">Nucleus</keyword>
<evidence type="ECO:0000256" key="5">
    <source>
        <dbReference type="ARBA" id="ARBA00023242"/>
    </source>
</evidence>
<dbReference type="Pfam" id="PF05699">
    <property type="entry name" value="Dimer_Tnp_hAT"/>
    <property type="match status" value="1"/>
</dbReference>
<dbReference type="InterPro" id="IPR052035">
    <property type="entry name" value="ZnF_BED_domain_contain"/>
</dbReference>
<evidence type="ECO:0000313" key="9">
    <source>
        <dbReference type="Proteomes" id="UP000289886"/>
    </source>
</evidence>
<evidence type="ECO:0000256" key="6">
    <source>
        <dbReference type="SAM" id="MobiDB-lite"/>
    </source>
</evidence>
<feature type="domain" description="HAT C-terminal dimerisation" evidence="7">
    <location>
        <begin position="652"/>
        <end position="729"/>
    </location>
</feature>
<gene>
    <name evidence="8" type="ORF">EOD39_4802</name>
</gene>
<dbReference type="GO" id="GO:0008270">
    <property type="term" value="F:zinc ion binding"/>
    <property type="evidence" value="ECO:0007669"/>
    <property type="project" value="UniProtKB-KW"/>
</dbReference>
<evidence type="ECO:0000256" key="2">
    <source>
        <dbReference type="ARBA" id="ARBA00022723"/>
    </source>
</evidence>
<dbReference type="AlphaFoldDB" id="A0A444UGQ8"/>
<organism evidence="8 9">
    <name type="scientific">Acipenser ruthenus</name>
    <name type="common">Sterlet sturgeon</name>
    <dbReference type="NCBI Taxonomy" id="7906"/>
    <lineage>
        <taxon>Eukaryota</taxon>
        <taxon>Metazoa</taxon>
        <taxon>Chordata</taxon>
        <taxon>Craniata</taxon>
        <taxon>Vertebrata</taxon>
        <taxon>Euteleostomi</taxon>
        <taxon>Actinopterygii</taxon>
        <taxon>Chondrostei</taxon>
        <taxon>Acipenseriformes</taxon>
        <taxon>Acipenseridae</taxon>
        <taxon>Acipenser</taxon>
    </lineage>
</organism>
<evidence type="ECO:0000256" key="1">
    <source>
        <dbReference type="ARBA" id="ARBA00004123"/>
    </source>
</evidence>
<proteinExistence type="predicted"/>
<dbReference type="PANTHER" id="PTHR46481:SF10">
    <property type="entry name" value="ZINC FINGER BED DOMAIN-CONTAINING PROTEIN 39"/>
    <property type="match status" value="1"/>
</dbReference>
<protein>
    <submittedName>
        <fullName evidence="8">Zinc finger BED domain-containing protein 4</fullName>
    </submittedName>
</protein>
<sequence length="735" mass="78547">MLTVTLGVAGMASPGVAGITSPGVTGVTSPGVAGMAALGVAGLASPGFAALGVAGLASPGIAGVASPGVASLAFPGIAGVASPGIAGVASPGIAGVAALGVAGLASPGVAGVASPGVAALGVAGLAAPGDAGQERSLGRSTTGADLREVASAPLVVEVGAADSLPLTLETVASLSRSLGRKHPSISTELINRPSSSSSYTNPTQTPASSFTVTTKWKDTDPRQLRLTNCLINFIASDLIPFSIVDSAAFRELMATAEPSYTIPSRKHLSFTLLPRRSAAVQADLKLKMQQAQDMCLTIDIFSRRDMHSFIRITGHYILDYTIHSIMVACKRFKGSHTADNVHHVYQETIACYNLAHRVSTIVTDNAANMVKAFTLPGMEDLAQEEDEPEAESEEVTVTDEFDYLPPERSSCFAHTLQLAVKDGLKEAGQMRTVIAKIANFISHVRKSTTATQILESSMKLVLANATRWNSQLKMLCSLLRVPDSVLDQLHFPDKLTPYEKKIATELCDILQPFQDAIDSVQGEKVATSSMVIICVRVLRHRLQSLGHTYDWKLVAALHIAIEKRLAPYESLENFRLATTLDPRFKLDWCTEEEVLGVRDLLSSKASAISPPTPSSESSPPSPSAKRLRLIEFMSSRKLAPVSAHTPSTLHPEVQDYLTQATVADDSEPLTFWKENRHRYPTLAKLACKYLAIPASSAPVERLFNIAGKLFRPERCNLTDSKFEQLMMIRCNSKLN</sequence>
<name>A0A444UGQ8_ACIRT</name>
<keyword evidence="2" id="KW-0479">Metal-binding</keyword>
<dbReference type="InterPro" id="IPR012337">
    <property type="entry name" value="RNaseH-like_sf"/>
</dbReference>
<dbReference type="SUPFAM" id="SSF140996">
    <property type="entry name" value="Hermes dimerisation domain"/>
    <property type="match status" value="1"/>
</dbReference>
<feature type="region of interest" description="Disordered" evidence="6">
    <location>
        <begin position="185"/>
        <end position="210"/>
    </location>
</feature>
<dbReference type="GO" id="GO:0005634">
    <property type="term" value="C:nucleus"/>
    <property type="evidence" value="ECO:0007669"/>
    <property type="project" value="UniProtKB-SubCell"/>
</dbReference>
<accession>A0A444UGQ8</accession>
<dbReference type="PANTHER" id="PTHR46481">
    <property type="entry name" value="ZINC FINGER BED DOMAIN-CONTAINING PROTEIN 4"/>
    <property type="match status" value="1"/>
</dbReference>
<dbReference type="InterPro" id="IPR008906">
    <property type="entry name" value="HATC_C_dom"/>
</dbReference>
<dbReference type="Proteomes" id="UP000289886">
    <property type="component" value="Unassembled WGS sequence"/>
</dbReference>
<dbReference type="SUPFAM" id="SSF53098">
    <property type="entry name" value="Ribonuclease H-like"/>
    <property type="match status" value="1"/>
</dbReference>
<keyword evidence="9" id="KW-1185">Reference proteome</keyword>